<dbReference type="AlphaFoldDB" id="A0A068R572"/>
<sequence length="38" mass="4475">MLFYTFLSDNLKSNKMVQLIQFSLAKLYPINTIADKHK</sequence>
<evidence type="ECO:0000313" key="2">
    <source>
        <dbReference type="Proteomes" id="UP000032735"/>
    </source>
</evidence>
<evidence type="ECO:0000313" key="1">
    <source>
        <dbReference type="EMBL" id="CDG22179.1"/>
    </source>
</evidence>
<gene>
    <name evidence="1" type="ORF">XPG1_2527</name>
</gene>
<dbReference type="Proteomes" id="UP000032735">
    <property type="component" value="Chromosome"/>
</dbReference>
<protein>
    <submittedName>
        <fullName evidence="1">Uncharacterized protein</fullName>
    </submittedName>
</protein>
<reference evidence="1 2" key="1">
    <citation type="submission" date="2013-07" db="EMBL/GenBank/DDBJ databases">
        <authorList>
            <person name="Genoscope - CEA"/>
        </authorList>
    </citation>
    <scope>NUCLEOTIDE SEQUENCE [LARGE SCALE GENOMIC DNA]</scope>
    <source>
        <strain evidence="1 2">G6</strain>
    </source>
</reference>
<name>A0A068R572_9GAMM</name>
<proteinExistence type="predicted"/>
<organism evidence="1 2">
    <name type="scientific">Xenorhabdus poinarii G6</name>
    <dbReference type="NCBI Taxonomy" id="1354304"/>
    <lineage>
        <taxon>Bacteria</taxon>
        <taxon>Pseudomonadati</taxon>
        <taxon>Pseudomonadota</taxon>
        <taxon>Gammaproteobacteria</taxon>
        <taxon>Enterobacterales</taxon>
        <taxon>Morganellaceae</taxon>
        <taxon>Xenorhabdus</taxon>
    </lineage>
</organism>
<keyword evidence="2" id="KW-1185">Reference proteome</keyword>
<dbReference type="HOGENOM" id="CLU_3335094_0_0_6"/>
<dbReference type="KEGG" id="xpo:XPG1_2527"/>
<dbReference type="EMBL" id="FO704551">
    <property type="protein sequence ID" value="CDG22179.1"/>
    <property type="molecule type" value="Genomic_DNA"/>
</dbReference>
<accession>A0A068R572</accession>